<dbReference type="Proteomes" id="UP000748531">
    <property type="component" value="Unassembled WGS sequence"/>
</dbReference>
<dbReference type="AlphaFoldDB" id="A0A8J4X393"/>
<evidence type="ECO:0000313" key="2">
    <source>
        <dbReference type="EMBL" id="KAF5405382.1"/>
    </source>
</evidence>
<evidence type="ECO:0000256" key="1">
    <source>
        <dbReference type="SAM" id="SignalP"/>
    </source>
</evidence>
<reference evidence="2" key="1">
    <citation type="submission" date="2019-05" db="EMBL/GenBank/DDBJ databases">
        <title>Annotation for the trematode Paragonimus heterotremus.</title>
        <authorList>
            <person name="Choi Y.-J."/>
        </authorList>
    </citation>
    <scope>NUCLEOTIDE SEQUENCE</scope>
    <source>
        <strain evidence="2">LC</strain>
    </source>
</reference>
<evidence type="ECO:0000313" key="3">
    <source>
        <dbReference type="Proteomes" id="UP000748531"/>
    </source>
</evidence>
<gene>
    <name evidence="2" type="ORF">PHET_01064</name>
</gene>
<protein>
    <recommendedName>
        <fullName evidence="4">Laminin G domain-containing protein</fullName>
    </recommendedName>
</protein>
<proteinExistence type="predicted"/>
<comment type="caution">
    <text evidence="2">The sequence shown here is derived from an EMBL/GenBank/DDBJ whole genome shotgun (WGS) entry which is preliminary data.</text>
</comment>
<accession>A0A8J4X393</accession>
<keyword evidence="1" id="KW-0732">Signal</keyword>
<organism evidence="2 3">
    <name type="scientific">Paragonimus heterotremus</name>
    <dbReference type="NCBI Taxonomy" id="100268"/>
    <lineage>
        <taxon>Eukaryota</taxon>
        <taxon>Metazoa</taxon>
        <taxon>Spiralia</taxon>
        <taxon>Lophotrochozoa</taxon>
        <taxon>Platyhelminthes</taxon>
        <taxon>Trematoda</taxon>
        <taxon>Digenea</taxon>
        <taxon>Plagiorchiida</taxon>
        <taxon>Troglotremata</taxon>
        <taxon>Troglotrematidae</taxon>
        <taxon>Paragonimus</taxon>
    </lineage>
</organism>
<keyword evidence="3" id="KW-1185">Reference proteome</keyword>
<feature type="chain" id="PRO_5035252438" description="Laminin G domain-containing protein" evidence="1">
    <location>
        <begin position="27"/>
        <end position="402"/>
    </location>
</feature>
<dbReference type="OrthoDB" id="6247794at2759"/>
<evidence type="ECO:0008006" key="4">
    <source>
        <dbReference type="Google" id="ProtNLM"/>
    </source>
</evidence>
<sequence>MQSVVSNRLLKLLVIVLLAHLNSVAAQDVNWDVTYLLNRRYDVARADEDFPIVIQPPVDGTLYHVPAMQLFPEATLPNDTFFIHLMFQPRKETLDRGVYLLAIRDPDNTLRLGLQIVHMTTYQVILQYNPVELDQSEKKVEFSIPWTEDYWHLGVQIEKNQASFFYLHMTKFYTSCSDIQTVPYHTYPTEGILGTRLFRDGATFFALNSGLNSEPKYFTGLLKSFNFQSSENAVNQMCTKADPSDGSGYGNIAIDFDPTFGNVLVTSQPQGETNGEEETNGGEETDDIRTAVDIHEEKPQRYYIINGGRMDSKEIRVYDTKDKKFIKHAEVLETGLIKLPGGEIVAPASKEGNRFMIFTAEEMNQKPVVFDRLTGEQLTDVQIDRHGVLHLPDGSKAVQTST</sequence>
<dbReference type="Gene3D" id="2.60.120.200">
    <property type="match status" value="1"/>
</dbReference>
<feature type="signal peptide" evidence="1">
    <location>
        <begin position="1"/>
        <end position="26"/>
    </location>
</feature>
<feature type="non-terminal residue" evidence="2">
    <location>
        <position position="1"/>
    </location>
</feature>
<dbReference type="EMBL" id="LUCH01000347">
    <property type="protein sequence ID" value="KAF5405382.1"/>
    <property type="molecule type" value="Genomic_DNA"/>
</dbReference>
<name>A0A8J4X393_9TREM</name>